<dbReference type="SMART" id="SM00382">
    <property type="entry name" value="AAA"/>
    <property type="match status" value="1"/>
</dbReference>
<keyword evidence="4 9" id="KW-0812">Transmembrane</keyword>
<evidence type="ECO:0000313" key="12">
    <source>
        <dbReference type="EMBL" id="MBW4660006.1"/>
    </source>
</evidence>
<dbReference type="FunFam" id="3.40.50.300:FF:000299">
    <property type="entry name" value="ABC transporter ATP-binding protein/permease"/>
    <property type="match status" value="1"/>
</dbReference>
<reference evidence="12" key="1">
    <citation type="submission" date="2021-05" db="EMBL/GenBank/DDBJ databases">
        <authorList>
            <person name="Pietrasiak N."/>
            <person name="Ward R."/>
            <person name="Stajich J.E."/>
            <person name="Kurbessoian T."/>
        </authorList>
    </citation>
    <scope>NUCLEOTIDE SEQUENCE</scope>
    <source>
        <strain evidence="12">UHER 2000/2452</strain>
    </source>
</reference>
<dbReference type="EMBL" id="JAHHHD010000016">
    <property type="protein sequence ID" value="MBW4660006.1"/>
    <property type="molecule type" value="Genomic_DNA"/>
</dbReference>
<keyword evidence="7 9" id="KW-1133">Transmembrane helix</keyword>
<dbReference type="InterPro" id="IPR039421">
    <property type="entry name" value="Type_1_exporter"/>
</dbReference>
<dbReference type="PROSITE" id="PS50929">
    <property type="entry name" value="ABC_TM1F"/>
    <property type="match status" value="1"/>
</dbReference>
<dbReference type="GO" id="GO:0005886">
    <property type="term" value="C:plasma membrane"/>
    <property type="evidence" value="ECO:0007669"/>
    <property type="project" value="UniProtKB-SubCell"/>
</dbReference>
<dbReference type="InterPro" id="IPR011527">
    <property type="entry name" value="ABC1_TM_dom"/>
</dbReference>
<dbReference type="InterPro" id="IPR003593">
    <property type="entry name" value="AAA+_ATPase"/>
</dbReference>
<dbReference type="InterPro" id="IPR003439">
    <property type="entry name" value="ABC_transporter-like_ATP-bd"/>
</dbReference>
<feature type="domain" description="ABC transporter" evidence="10">
    <location>
        <begin position="724"/>
        <end position="956"/>
    </location>
</feature>
<proteinExistence type="predicted"/>
<evidence type="ECO:0000256" key="1">
    <source>
        <dbReference type="ARBA" id="ARBA00004651"/>
    </source>
</evidence>
<dbReference type="AlphaFoldDB" id="A0A951UMS8"/>
<dbReference type="SUPFAM" id="SSF52540">
    <property type="entry name" value="P-loop containing nucleoside triphosphate hydrolases"/>
    <property type="match status" value="1"/>
</dbReference>
<dbReference type="SUPFAM" id="SSF90123">
    <property type="entry name" value="ABC transporter transmembrane region"/>
    <property type="match status" value="1"/>
</dbReference>
<evidence type="ECO:0000256" key="2">
    <source>
        <dbReference type="ARBA" id="ARBA00022448"/>
    </source>
</evidence>
<evidence type="ECO:0000256" key="5">
    <source>
        <dbReference type="ARBA" id="ARBA00022741"/>
    </source>
</evidence>
<dbReference type="PANTHER" id="PTHR24221">
    <property type="entry name" value="ATP-BINDING CASSETTE SUB-FAMILY B"/>
    <property type="match status" value="1"/>
</dbReference>
<comment type="caution">
    <text evidence="12">The sequence shown here is derived from an EMBL/GenBank/DDBJ whole genome shotgun (WGS) entry which is preliminary data.</text>
</comment>
<keyword evidence="8 9" id="KW-0472">Membrane</keyword>
<feature type="domain" description="ABC transmembrane type-1" evidence="11">
    <location>
        <begin position="405"/>
        <end position="692"/>
    </location>
</feature>
<evidence type="ECO:0000313" key="13">
    <source>
        <dbReference type="Proteomes" id="UP000757435"/>
    </source>
</evidence>
<feature type="transmembrane region" description="Helical" evidence="9">
    <location>
        <begin position="441"/>
        <end position="461"/>
    </location>
</feature>
<accession>A0A951UMS8</accession>
<dbReference type="Pfam" id="PF00664">
    <property type="entry name" value="ABC_membrane"/>
    <property type="match status" value="1"/>
</dbReference>
<dbReference type="InterPro" id="IPR022515">
    <property type="entry name" value="NHPM_micro_ABC2"/>
</dbReference>
<evidence type="ECO:0000256" key="8">
    <source>
        <dbReference type="ARBA" id="ARBA00023136"/>
    </source>
</evidence>
<feature type="transmembrane region" description="Helical" evidence="9">
    <location>
        <begin position="404"/>
        <end position="429"/>
    </location>
</feature>
<dbReference type="GO" id="GO:0140359">
    <property type="term" value="F:ABC-type transporter activity"/>
    <property type="evidence" value="ECO:0007669"/>
    <property type="project" value="InterPro"/>
</dbReference>
<evidence type="ECO:0000256" key="9">
    <source>
        <dbReference type="SAM" id="Phobius"/>
    </source>
</evidence>
<dbReference type="Gene3D" id="1.20.1560.10">
    <property type="entry name" value="ABC transporter type 1, transmembrane domain"/>
    <property type="match status" value="1"/>
</dbReference>
<dbReference type="PANTHER" id="PTHR24221:SF654">
    <property type="entry name" value="ATP-BINDING CASSETTE SUB-FAMILY B MEMBER 6"/>
    <property type="match status" value="1"/>
</dbReference>
<dbReference type="InterPro" id="IPR027417">
    <property type="entry name" value="P-loop_NTPase"/>
</dbReference>
<keyword evidence="6" id="KW-0067">ATP-binding</keyword>
<feature type="transmembrane region" description="Helical" evidence="9">
    <location>
        <begin position="520"/>
        <end position="539"/>
    </location>
</feature>
<keyword evidence="5" id="KW-0547">Nucleotide-binding</keyword>
<evidence type="ECO:0000259" key="11">
    <source>
        <dbReference type="PROSITE" id="PS50929"/>
    </source>
</evidence>
<dbReference type="PROSITE" id="PS00211">
    <property type="entry name" value="ABC_TRANSPORTER_1"/>
    <property type="match status" value="1"/>
</dbReference>
<dbReference type="GO" id="GO:0016887">
    <property type="term" value="F:ATP hydrolysis activity"/>
    <property type="evidence" value="ECO:0007669"/>
    <property type="project" value="InterPro"/>
</dbReference>
<reference evidence="12" key="2">
    <citation type="journal article" date="2022" name="Microbiol. Resour. Announc.">
        <title>Metagenome Sequencing to Explore Phylogenomics of Terrestrial Cyanobacteria.</title>
        <authorList>
            <person name="Ward R.D."/>
            <person name="Stajich J.E."/>
            <person name="Johansen J.R."/>
            <person name="Huntemann M."/>
            <person name="Clum A."/>
            <person name="Foster B."/>
            <person name="Foster B."/>
            <person name="Roux S."/>
            <person name="Palaniappan K."/>
            <person name="Varghese N."/>
            <person name="Mukherjee S."/>
            <person name="Reddy T.B.K."/>
            <person name="Daum C."/>
            <person name="Copeland A."/>
            <person name="Chen I.A."/>
            <person name="Ivanova N.N."/>
            <person name="Kyrpides N.C."/>
            <person name="Shapiro N."/>
            <person name="Eloe-Fadrosh E.A."/>
            <person name="Pietrasiak N."/>
        </authorList>
    </citation>
    <scope>NUCLEOTIDE SEQUENCE</scope>
    <source>
        <strain evidence="12">UHER 2000/2452</strain>
    </source>
</reference>
<dbReference type="Pfam" id="PF00005">
    <property type="entry name" value="ABC_tran"/>
    <property type="match status" value="1"/>
</dbReference>
<dbReference type="Gene3D" id="3.40.50.300">
    <property type="entry name" value="P-loop containing nucleotide triphosphate hydrolases"/>
    <property type="match status" value="1"/>
</dbReference>
<protein>
    <submittedName>
        <fullName evidence="12">NHLP bacteriocin export ABC transporter permease/ATPase subunit</fullName>
    </submittedName>
</protein>
<dbReference type="InterPro" id="IPR017871">
    <property type="entry name" value="ABC_transporter-like_CS"/>
</dbReference>
<organism evidence="12 13">
    <name type="scientific">Drouetiella hepatica Uher 2000/2452</name>
    <dbReference type="NCBI Taxonomy" id="904376"/>
    <lineage>
        <taxon>Bacteria</taxon>
        <taxon>Bacillati</taxon>
        <taxon>Cyanobacteriota</taxon>
        <taxon>Cyanophyceae</taxon>
        <taxon>Oculatellales</taxon>
        <taxon>Oculatellaceae</taxon>
        <taxon>Drouetiella</taxon>
    </lineage>
</organism>
<feature type="transmembrane region" description="Helical" evidence="9">
    <location>
        <begin position="666"/>
        <end position="691"/>
    </location>
</feature>
<comment type="subcellular location">
    <subcellularLocation>
        <location evidence="1">Cell membrane</location>
        <topology evidence="1">Multi-pass membrane protein</topology>
    </subcellularLocation>
</comment>
<evidence type="ECO:0000259" key="10">
    <source>
        <dbReference type="PROSITE" id="PS50893"/>
    </source>
</evidence>
<keyword evidence="2" id="KW-0813">Transport</keyword>
<sequence length="960" mass="104849">MISKTLQGNLPLLLSDSSLVWTVQSGSIALFAIAIIDDAPEGERRYLFDVKPGEALFSAILSHSEHHLGILAVAVEPAELWEQSIATVGLPTLLPLVETWVHQLAQVKGLPHTVFAKPTHSDRYVSLVKDQVFQPPRDQVLWIQCQQGTVQWLGYDSLTLVPESGILPLASGMWVQSTDNVQLLVQSTTEIDTIDTLVAGLNHLHSYFLRGIELVTTQETQAEFSRFQKRQQLNRQVTQDTLKDLVALLQPRPANQFAEADELLMVAGAVGKALGVAIKPAMEAEDASRMRDPLEAIARSSRLRLRRVLLRDKWWEKDGSAIIAYRRQGKSPVALLPIAGDHYVIFDPQAETNHSSQRRYPRVDAEIASSLEPSAYIFYRSFPESVLRAWDLVRFAFKGQLKNLIILLSMGIASTLAGMLVPLATGILIDTALPTGNRNLLIQIGLGLLFFALGSVSLELVQGLATMRLEAVSEASMQGAVWDRLLKLKPTFFREYTIGDLESRVSGIGQIRRKLTGTTFRTILTGFFALLNFGLMLIYSPSLALVAGVVAVVAIAFTATSGALLLQQTRPLLELRGEIYGLLVKLIEAVPKLRSAGAEERAFATWGQKYTRQLQLELSTQKIQDGVAIFNTVMPGLTATLLFWATVIVIGQAQSAGETGLSTGRFLAFSAAFGIFISGATSLSNAITSVLEVVTLWKRSQPILAAEPEVDPDKADPGRLTGRVRVDRVTFRYRDDGPLTLDQISFHAEPGEFIALVGPSGSGKSTLLRLLLGFDTPSDGSIYYDGQDLSGLDITAVRRQLGVVLQNSRINSGSIFANISASALLAVSEAWEAAERAGFADDVRAMPMGMYTFVSEGGSNISGGQRQRLMIARALALKPQILLFDEATSALDNRTQAIVTESLDALGVTRIVIAHRLSTIRHADRIYVIEAGRVVQQGSFDELAQQEGLFAQLIARQMAT</sequence>
<dbReference type="NCBIfam" id="TIGR03797">
    <property type="entry name" value="NHLM_micro_ABC2"/>
    <property type="match status" value="1"/>
</dbReference>
<keyword evidence="3" id="KW-1003">Cell membrane</keyword>
<dbReference type="Proteomes" id="UP000757435">
    <property type="component" value="Unassembled WGS sequence"/>
</dbReference>
<gene>
    <name evidence="12" type="ORF">KME15_15130</name>
</gene>
<name>A0A951UMS8_9CYAN</name>
<dbReference type="GO" id="GO:0005524">
    <property type="term" value="F:ATP binding"/>
    <property type="evidence" value="ECO:0007669"/>
    <property type="project" value="UniProtKB-KW"/>
</dbReference>
<evidence type="ECO:0000256" key="4">
    <source>
        <dbReference type="ARBA" id="ARBA00022692"/>
    </source>
</evidence>
<evidence type="ECO:0000256" key="6">
    <source>
        <dbReference type="ARBA" id="ARBA00022840"/>
    </source>
</evidence>
<dbReference type="InterPro" id="IPR036640">
    <property type="entry name" value="ABC1_TM_sf"/>
</dbReference>
<evidence type="ECO:0000256" key="7">
    <source>
        <dbReference type="ARBA" id="ARBA00022989"/>
    </source>
</evidence>
<feature type="transmembrane region" description="Helical" evidence="9">
    <location>
        <begin position="545"/>
        <end position="566"/>
    </location>
</feature>
<evidence type="ECO:0000256" key="3">
    <source>
        <dbReference type="ARBA" id="ARBA00022475"/>
    </source>
</evidence>
<feature type="transmembrane region" description="Helical" evidence="9">
    <location>
        <begin position="628"/>
        <end position="654"/>
    </location>
</feature>
<dbReference type="PROSITE" id="PS50893">
    <property type="entry name" value="ABC_TRANSPORTER_2"/>
    <property type="match status" value="1"/>
</dbReference>
<dbReference type="GO" id="GO:0034040">
    <property type="term" value="F:ATPase-coupled lipid transmembrane transporter activity"/>
    <property type="evidence" value="ECO:0007669"/>
    <property type="project" value="TreeGrafter"/>
</dbReference>